<dbReference type="Proteomes" id="UP000276437">
    <property type="component" value="Chromosome"/>
</dbReference>
<dbReference type="PANTHER" id="PTHR19288:SF25">
    <property type="entry name" value="PHOSPHATIDYLGLYCEROPHOSPHATASE GEP4, MITOCHONDRIAL"/>
    <property type="match status" value="1"/>
</dbReference>
<evidence type="ECO:0000313" key="2">
    <source>
        <dbReference type="Proteomes" id="UP000276437"/>
    </source>
</evidence>
<gene>
    <name evidence="1" type="ORF">MAMMFC1_03458</name>
</gene>
<dbReference type="CDD" id="cd16416">
    <property type="entry name" value="HAD_BsYqeG-like"/>
    <property type="match status" value="1"/>
</dbReference>
<dbReference type="Gene3D" id="3.40.50.1000">
    <property type="entry name" value="HAD superfamily/HAD-like"/>
    <property type="match status" value="1"/>
</dbReference>
<dbReference type="NCBIfam" id="TIGR01668">
    <property type="entry name" value="YqeG_hyp_ppase"/>
    <property type="match status" value="1"/>
</dbReference>
<protein>
    <submittedName>
        <fullName evidence="1">Mitochondrial PGP phosphatase</fullName>
    </submittedName>
</protein>
<evidence type="ECO:0000313" key="1">
    <source>
        <dbReference type="EMBL" id="BBB92762.1"/>
    </source>
</evidence>
<dbReference type="RefSeq" id="WP_126309687.1">
    <property type="nucleotide sequence ID" value="NZ_AP018449.1"/>
</dbReference>
<dbReference type="InterPro" id="IPR023214">
    <property type="entry name" value="HAD_sf"/>
</dbReference>
<reference evidence="1 2" key="1">
    <citation type="journal article" date="2018" name="Int. J. Syst. Evol. Microbiol.">
        <title>Methylomusa anaerophila gen. nov., sp. nov., an anaerobic methanol-utilizing bacterium isolated from a microbial fuel cell.</title>
        <authorList>
            <person name="Amano N."/>
            <person name="Yamamuro A."/>
            <person name="Miyahara M."/>
            <person name="Kouzuma A."/>
            <person name="Abe T."/>
            <person name="Watanabe K."/>
        </authorList>
    </citation>
    <scope>NUCLEOTIDE SEQUENCE [LARGE SCALE GENOMIC DNA]</scope>
    <source>
        <strain evidence="1 2">MMFC1</strain>
    </source>
</reference>
<dbReference type="OrthoDB" id="9787572at2"/>
<dbReference type="Pfam" id="PF00702">
    <property type="entry name" value="Hydrolase"/>
    <property type="match status" value="1"/>
</dbReference>
<accession>A0A348ANW4</accession>
<dbReference type="GO" id="GO:0008962">
    <property type="term" value="F:phosphatidylglycerophosphatase activity"/>
    <property type="evidence" value="ECO:0007669"/>
    <property type="project" value="InterPro"/>
</dbReference>
<dbReference type="NCBIfam" id="TIGR01662">
    <property type="entry name" value="HAD-SF-IIIA"/>
    <property type="match status" value="1"/>
</dbReference>
<dbReference type="AlphaFoldDB" id="A0A348ANW4"/>
<sequence>MYYLLAPNEQVNSLGDINIINLGEKGICGIILDLDNTIIPWNSYNMSPEIVKWIGSLTEAGFKIILVSNSGLKRVGEIALKLQIPYVAQAYKPAKLGFYKAATLMGLDVSQVAVVGDQLFTDIFGGNRTGFYTIWVKPLSTKEFLGTKITRYFEKLAVRFLRARGFLN</sequence>
<keyword evidence="2" id="KW-1185">Reference proteome</keyword>
<dbReference type="EMBL" id="AP018449">
    <property type="protein sequence ID" value="BBB92762.1"/>
    <property type="molecule type" value="Genomic_DNA"/>
</dbReference>
<dbReference type="InterPro" id="IPR006549">
    <property type="entry name" value="HAD-SF_hydro_IIIA"/>
</dbReference>
<dbReference type="KEGG" id="mana:MAMMFC1_03458"/>
<dbReference type="InterPro" id="IPR010021">
    <property type="entry name" value="PGPP1/Gep4"/>
</dbReference>
<dbReference type="GO" id="GO:0005737">
    <property type="term" value="C:cytoplasm"/>
    <property type="evidence" value="ECO:0007669"/>
    <property type="project" value="TreeGrafter"/>
</dbReference>
<dbReference type="InterPro" id="IPR036412">
    <property type="entry name" value="HAD-like_sf"/>
</dbReference>
<name>A0A348ANW4_9FIRM</name>
<organism evidence="1 2">
    <name type="scientific">Methylomusa anaerophila</name>
    <dbReference type="NCBI Taxonomy" id="1930071"/>
    <lineage>
        <taxon>Bacteria</taxon>
        <taxon>Bacillati</taxon>
        <taxon>Bacillota</taxon>
        <taxon>Negativicutes</taxon>
        <taxon>Selenomonadales</taxon>
        <taxon>Sporomusaceae</taxon>
        <taxon>Methylomusa</taxon>
    </lineage>
</organism>
<dbReference type="PANTHER" id="PTHR19288">
    <property type="entry name" value="4-NITROPHENYLPHOSPHATASE-RELATED"/>
    <property type="match status" value="1"/>
</dbReference>
<proteinExistence type="predicted"/>
<dbReference type="SUPFAM" id="SSF56784">
    <property type="entry name" value="HAD-like"/>
    <property type="match status" value="1"/>
</dbReference>